<proteinExistence type="predicted"/>
<evidence type="ECO:0000313" key="3">
    <source>
        <dbReference type="Proteomes" id="UP000536441"/>
    </source>
</evidence>
<name>A0A7Y6B202_9SPHN</name>
<dbReference type="AlphaFoldDB" id="A0A7Y6B202"/>
<feature type="region of interest" description="Disordered" evidence="1">
    <location>
        <begin position="141"/>
        <end position="161"/>
    </location>
</feature>
<gene>
    <name evidence="2" type="ORF">HP438_03150</name>
</gene>
<accession>A0A7Y6B202</accession>
<keyword evidence="3" id="KW-1185">Reference proteome</keyword>
<protein>
    <submittedName>
        <fullName evidence="2">Uncharacterized protein</fullName>
    </submittedName>
</protein>
<evidence type="ECO:0000256" key="1">
    <source>
        <dbReference type="SAM" id="MobiDB-lite"/>
    </source>
</evidence>
<sequence>MADPNLPPIGRQPSVRQVAPSIRTPWYGNIVRYDDRDGIQSGGERWTTQQAAAILQRGLDPLTCEAMEVRRQAVNAEVWSPVGSLPAVFAFDCPIIKRMAGGKVKVIAPDGQPKIVFANGWGHHPIRRPSQPEDGFSQARILGAGGSGARPVFSTTRRPIR</sequence>
<evidence type="ECO:0000313" key="2">
    <source>
        <dbReference type="EMBL" id="NUU45972.1"/>
    </source>
</evidence>
<dbReference type="RefSeq" id="WP_175310752.1">
    <property type="nucleotide sequence ID" value="NZ_CBCRYR010000030.1"/>
</dbReference>
<dbReference type="Proteomes" id="UP000536441">
    <property type="component" value="Unassembled WGS sequence"/>
</dbReference>
<organism evidence="2 3">
    <name type="scientific">Sphingomonas zeae</name>
    <dbReference type="NCBI Taxonomy" id="1646122"/>
    <lineage>
        <taxon>Bacteria</taxon>
        <taxon>Pseudomonadati</taxon>
        <taxon>Pseudomonadota</taxon>
        <taxon>Alphaproteobacteria</taxon>
        <taxon>Sphingomonadales</taxon>
        <taxon>Sphingomonadaceae</taxon>
        <taxon>Sphingomonas</taxon>
    </lineage>
</organism>
<dbReference type="EMBL" id="JABMCH010000050">
    <property type="protein sequence ID" value="NUU45972.1"/>
    <property type="molecule type" value="Genomic_DNA"/>
</dbReference>
<reference evidence="2 3" key="1">
    <citation type="submission" date="2020-05" db="EMBL/GenBank/DDBJ databases">
        <title>Genome Sequencing of Type Strains.</title>
        <authorList>
            <person name="Lemaire J.F."/>
            <person name="Inderbitzin P."/>
            <person name="Gregorio O.A."/>
            <person name="Collins S.B."/>
            <person name="Wespe N."/>
            <person name="Knight-Connoni V."/>
        </authorList>
    </citation>
    <scope>NUCLEOTIDE SEQUENCE [LARGE SCALE GENOMIC DNA]</scope>
    <source>
        <strain evidence="2 3">DSM 100049</strain>
    </source>
</reference>
<comment type="caution">
    <text evidence="2">The sequence shown here is derived from an EMBL/GenBank/DDBJ whole genome shotgun (WGS) entry which is preliminary data.</text>
</comment>